<dbReference type="Proteomes" id="UP000182444">
    <property type="component" value="Chromosome 1F"/>
</dbReference>
<evidence type="ECO:0000256" key="1">
    <source>
        <dbReference type="SAM" id="MobiDB-lite"/>
    </source>
</evidence>
<protein>
    <submittedName>
        <fullName evidence="2">Uncharacterized protein</fullName>
    </submittedName>
</protein>
<feature type="region of interest" description="Disordered" evidence="1">
    <location>
        <begin position="1"/>
        <end position="28"/>
    </location>
</feature>
<dbReference type="VEuPathDB" id="FungiDB:YALI1_F24486g"/>
<gene>
    <name evidence="2" type="ORF">YALI1_F24486g</name>
</gene>
<dbReference type="EMBL" id="CP017558">
    <property type="protein sequence ID" value="AOW07367.1"/>
    <property type="molecule type" value="Genomic_DNA"/>
</dbReference>
<sequence>MTTSVLPPPSAPSMASAVSDLSQPQTASTDTNRRLFFHLGRPCDTPSPSALSRLASKVQVANTWPIEFFAPLIMQMGWIKGVASCLYG</sequence>
<reference evidence="2 3" key="1">
    <citation type="journal article" date="2016" name="PLoS ONE">
        <title>Sequence Assembly of Yarrowia lipolytica Strain W29/CLIB89 Shows Transposable Element Diversity.</title>
        <authorList>
            <person name="Magnan C."/>
            <person name="Yu J."/>
            <person name="Chang I."/>
            <person name="Jahn E."/>
            <person name="Kanomata Y."/>
            <person name="Wu J."/>
            <person name="Zeller M."/>
            <person name="Oakes M."/>
            <person name="Baldi P."/>
            <person name="Sandmeyer S."/>
        </authorList>
    </citation>
    <scope>NUCLEOTIDE SEQUENCE [LARGE SCALE GENOMIC DNA]</scope>
    <source>
        <strain evidence="3">CLIB89(W29)</strain>
    </source>
</reference>
<evidence type="ECO:0000313" key="2">
    <source>
        <dbReference type="EMBL" id="AOW07367.1"/>
    </source>
</evidence>
<evidence type="ECO:0000313" key="3">
    <source>
        <dbReference type="Proteomes" id="UP000182444"/>
    </source>
</evidence>
<organism evidence="2 3">
    <name type="scientific">Yarrowia lipolytica</name>
    <name type="common">Candida lipolytica</name>
    <dbReference type="NCBI Taxonomy" id="4952"/>
    <lineage>
        <taxon>Eukaryota</taxon>
        <taxon>Fungi</taxon>
        <taxon>Dikarya</taxon>
        <taxon>Ascomycota</taxon>
        <taxon>Saccharomycotina</taxon>
        <taxon>Dipodascomycetes</taxon>
        <taxon>Dipodascales</taxon>
        <taxon>Dipodascales incertae sedis</taxon>
        <taxon>Yarrowia</taxon>
    </lineage>
</organism>
<name>A0A1D8NP04_YARLL</name>
<feature type="compositionally biased region" description="Pro residues" evidence="1">
    <location>
        <begin position="1"/>
        <end position="11"/>
    </location>
</feature>
<dbReference type="GeneID" id="94584008"/>
<dbReference type="AlphaFoldDB" id="A0A1D8NP04"/>
<dbReference type="RefSeq" id="XP_068139530.1">
    <property type="nucleotide sequence ID" value="XM_068283429.1"/>
</dbReference>
<accession>A0A1D8NP04</accession>
<proteinExistence type="predicted"/>